<name>A0A5P2GGI5_9BACT</name>
<dbReference type="Gene3D" id="3.30.1150.10">
    <property type="match status" value="1"/>
</dbReference>
<proteinExistence type="predicted"/>
<dbReference type="EMBL" id="CP044016">
    <property type="protein sequence ID" value="QES90861.1"/>
    <property type="molecule type" value="Genomic_DNA"/>
</dbReference>
<evidence type="ECO:0000313" key="3">
    <source>
        <dbReference type="Proteomes" id="UP000292424"/>
    </source>
</evidence>
<dbReference type="RefSeq" id="WP_131331844.1">
    <property type="nucleotide sequence ID" value="NZ_CP044016.1"/>
</dbReference>
<dbReference type="OrthoDB" id="9814002at2"/>
<dbReference type="KEGG" id="arac:E0W69_020155"/>
<protein>
    <recommendedName>
        <fullName evidence="1">TonB C-terminal domain-containing protein</fullName>
    </recommendedName>
</protein>
<organism evidence="2 3">
    <name type="scientific">Rhizosphaericola mali</name>
    <dbReference type="NCBI Taxonomy" id="2545455"/>
    <lineage>
        <taxon>Bacteria</taxon>
        <taxon>Pseudomonadati</taxon>
        <taxon>Bacteroidota</taxon>
        <taxon>Chitinophagia</taxon>
        <taxon>Chitinophagales</taxon>
        <taxon>Chitinophagaceae</taxon>
        <taxon>Rhizosphaericola</taxon>
    </lineage>
</organism>
<reference evidence="2 3" key="1">
    <citation type="submission" date="2019-09" db="EMBL/GenBank/DDBJ databases">
        <title>Complete genome sequence of Arachidicoccus sp. B3-10 isolated from apple orchard soil.</title>
        <authorList>
            <person name="Kim H.S."/>
            <person name="Han K.-I."/>
            <person name="Suh M.K."/>
            <person name="Lee K.C."/>
            <person name="Eom M.K."/>
            <person name="Kim J.-S."/>
            <person name="Kang S.W."/>
            <person name="Sin Y."/>
            <person name="Lee J.-S."/>
        </authorList>
    </citation>
    <scope>NUCLEOTIDE SEQUENCE [LARGE SCALE GENOMIC DNA]</scope>
    <source>
        <strain evidence="2 3">B3-10</strain>
    </source>
</reference>
<dbReference type="Gene3D" id="3.90.930.1">
    <property type="match status" value="1"/>
</dbReference>
<dbReference type="SUPFAM" id="SSF74653">
    <property type="entry name" value="TolA/TonB C-terminal domain"/>
    <property type="match status" value="1"/>
</dbReference>
<evidence type="ECO:0000259" key="1">
    <source>
        <dbReference type="Pfam" id="PF03544"/>
    </source>
</evidence>
<dbReference type="Pfam" id="PF03544">
    <property type="entry name" value="TonB_C"/>
    <property type="match status" value="1"/>
</dbReference>
<dbReference type="InterPro" id="IPR037682">
    <property type="entry name" value="TonB_C"/>
</dbReference>
<feature type="domain" description="TonB C-terminal" evidence="1">
    <location>
        <begin position="177"/>
        <end position="238"/>
    </location>
</feature>
<dbReference type="GO" id="GO:0055085">
    <property type="term" value="P:transmembrane transport"/>
    <property type="evidence" value="ECO:0007669"/>
    <property type="project" value="InterPro"/>
</dbReference>
<dbReference type="AlphaFoldDB" id="A0A5P2GGI5"/>
<accession>A0A5P2GGI5</accession>
<sequence length="368" mass="42401">MQFLFHNVSAQKVLFKTKYYDIYYYATTPKSASIKELYYKVDGHWQIDKYYKDSIHSKFYLDQKSVLADTSKHPIWKKITFFNENGTKKEYRHAEDTITTYAEHYSGNGKKDGAAIFQKDSLISSEGWDENGNLIPDFVYEKPAEYPEGSDGWMHRLFRTIRAEIAMDNGAPVGNYTVVVSFIVDKDGKVKNVKAENDPGYKTAQEAERVIKTSDDWYPAIYMNKKVVYRQRQQITFQVLDGEEDVQITPSVVYFNQVHQRTDSANAIYRSISQPLNDSTIETKMLIIGKGTLVEVNKKVKSKNGKQYEILQQYDENGVIASEIGLINSVISKLIKFYPNGKKSQEIIYEKGLPIKSTRWDENGKLIP</sequence>
<gene>
    <name evidence="2" type="ORF">E0W69_020155</name>
</gene>
<dbReference type="Proteomes" id="UP000292424">
    <property type="component" value="Chromosome"/>
</dbReference>
<keyword evidence="3" id="KW-1185">Reference proteome</keyword>
<evidence type="ECO:0000313" key="2">
    <source>
        <dbReference type="EMBL" id="QES90861.1"/>
    </source>
</evidence>